<dbReference type="GO" id="GO:0016579">
    <property type="term" value="P:protein deubiquitination"/>
    <property type="evidence" value="ECO:0007669"/>
    <property type="project" value="InterPro"/>
</dbReference>
<reference evidence="2 3" key="2">
    <citation type="submission" date="2018-11" db="EMBL/GenBank/DDBJ databases">
        <authorList>
            <consortium name="Pathogen Informatics"/>
        </authorList>
    </citation>
    <scope>NUCLEOTIDE SEQUENCE [LARGE SCALE GENOMIC DNA]</scope>
</reference>
<dbReference type="STRING" id="102285.A0A0R3TAJ8"/>
<dbReference type="GO" id="GO:0005829">
    <property type="term" value="C:cytosol"/>
    <property type="evidence" value="ECO:0007669"/>
    <property type="project" value="TreeGrafter"/>
</dbReference>
<dbReference type="GO" id="GO:0004843">
    <property type="term" value="F:cysteine-type deubiquitinase activity"/>
    <property type="evidence" value="ECO:0007669"/>
    <property type="project" value="InterPro"/>
</dbReference>
<proteinExistence type="predicted"/>
<dbReference type="Pfam" id="PF00443">
    <property type="entry name" value="UCH"/>
    <property type="match status" value="1"/>
</dbReference>
<dbReference type="InterPro" id="IPR038765">
    <property type="entry name" value="Papain-like_cys_pep_sf"/>
</dbReference>
<dbReference type="InterPro" id="IPR050164">
    <property type="entry name" value="Peptidase_C19"/>
</dbReference>
<name>A0A0R3TAJ8_RODNA</name>
<dbReference type="InterPro" id="IPR018200">
    <property type="entry name" value="USP_CS"/>
</dbReference>
<gene>
    <name evidence="2" type="ORF">HNAJ_LOCUS4085</name>
</gene>
<dbReference type="GO" id="GO:0005634">
    <property type="term" value="C:nucleus"/>
    <property type="evidence" value="ECO:0007669"/>
    <property type="project" value="TreeGrafter"/>
</dbReference>
<dbReference type="OrthoDB" id="420187at2759"/>
<feature type="domain" description="USP" evidence="1">
    <location>
        <begin position="117"/>
        <end position="384"/>
    </location>
</feature>
<evidence type="ECO:0000313" key="4">
    <source>
        <dbReference type="WBParaSite" id="HNAJ_0000408701-mRNA-1"/>
    </source>
</evidence>
<dbReference type="PANTHER" id="PTHR24006">
    <property type="entry name" value="UBIQUITIN CARBOXYL-TERMINAL HYDROLASE"/>
    <property type="match status" value="1"/>
</dbReference>
<dbReference type="WBParaSite" id="HNAJ_0000408701-mRNA-1">
    <property type="protein sequence ID" value="HNAJ_0000408701-mRNA-1"/>
    <property type="gene ID" value="HNAJ_0000408701"/>
</dbReference>
<evidence type="ECO:0000313" key="3">
    <source>
        <dbReference type="Proteomes" id="UP000278807"/>
    </source>
</evidence>
<sequence length="497" mass="55176">MSTTCSVASFKQIANHANLSNNTNGFCTNLNQTVAASLSDRTRFVQAPTSLTLLGKPLPFVFSNTLPLEESIKEKFKNLHNTSVLSDTSRSRVQDAYDREVLEYCSQGDLKVPSVPMGLTNFGNYCYQNSTLQALLASGPLLYFVLEKHKPTECSLSKISEFCSLCEFGAFHHYEQEDAQEYLSGVVASFVNCFEQSAGKKSKGRNIVEKMFYGSTLQLVTCSTCRNVSCVEHPYVHVPLNIGDCYSLQHILATQKGIEIIDDYDCATCKIPSTAERRDLIFKAPPILTFHLIRFFGVSKIHTYIRFPLSLDLRPYMASVSGPSLNYQLYAMIIHEGPGITNGHYVACTNHGGKWYRISDSVITEVNVQEVLSMKPYILLYKLVNPEDLLSTQEDLDKVRREAIQSAAAGRASSPAPQISNNSINQKFIFPWRSPHGPLLNSSNSTALLPRATPRTSMPTFASNVSSSLEIFLSTDSSGIIIIKEVSFCFFVFRGSS</sequence>
<reference evidence="4" key="1">
    <citation type="submission" date="2017-02" db="UniProtKB">
        <authorList>
            <consortium name="WormBaseParasite"/>
        </authorList>
    </citation>
    <scope>IDENTIFICATION</scope>
</reference>
<protein>
    <submittedName>
        <fullName evidence="4">USP domain-containing protein</fullName>
    </submittedName>
</protein>
<accession>A0A0R3TAJ8</accession>
<dbReference type="InterPro" id="IPR001394">
    <property type="entry name" value="Peptidase_C19_UCH"/>
</dbReference>
<dbReference type="PROSITE" id="PS50235">
    <property type="entry name" value="USP_3"/>
    <property type="match status" value="1"/>
</dbReference>
<dbReference type="Proteomes" id="UP000278807">
    <property type="component" value="Unassembled WGS sequence"/>
</dbReference>
<dbReference type="SUPFAM" id="SSF54001">
    <property type="entry name" value="Cysteine proteinases"/>
    <property type="match status" value="1"/>
</dbReference>
<dbReference type="PANTHER" id="PTHR24006:SF747">
    <property type="entry name" value="UBIQUITIN CARBOXYL-TERMINAL HYDROLASE 20"/>
    <property type="match status" value="1"/>
</dbReference>
<dbReference type="AlphaFoldDB" id="A0A0R3TAJ8"/>
<dbReference type="EMBL" id="UZAE01002662">
    <property type="protein sequence ID" value="VDN99944.1"/>
    <property type="molecule type" value="Genomic_DNA"/>
</dbReference>
<dbReference type="InterPro" id="IPR028889">
    <property type="entry name" value="USP"/>
</dbReference>
<keyword evidence="3" id="KW-1185">Reference proteome</keyword>
<dbReference type="Gene3D" id="3.90.70.10">
    <property type="entry name" value="Cysteine proteinases"/>
    <property type="match status" value="1"/>
</dbReference>
<evidence type="ECO:0000259" key="1">
    <source>
        <dbReference type="PROSITE" id="PS50235"/>
    </source>
</evidence>
<dbReference type="PROSITE" id="PS00973">
    <property type="entry name" value="USP_2"/>
    <property type="match status" value="1"/>
</dbReference>
<organism evidence="4">
    <name type="scientific">Rodentolepis nana</name>
    <name type="common">Dwarf tapeworm</name>
    <name type="synonym">Hymenolepis nana</name>
    <dbReference type="NCBI Taxonomy" id="102285"/>
    <lineage>
        <taxon>Eukaryota</taxon>
        <taxon>Metazoa</taxon>
        <taxon>Spiralia</taxon>
        <taxon>Lophotrochozoa</taxon>
        <taxon>Platyhelminthes</taxon>
        <taxon>Cestoda</taxon>
        <taxon>Eucestoda</taxon>
        <taxon>Cyclophyllidea</taxon>
        <taxon>Hymenolepididae</taxon>
        <taxon>Rodentolepis</taxon>
    </lineage>
</organism>
<evidence type="ECO:0000313" key="2">
    <source>
        <dbReference type="EMBL" id="VDN99944.1"/>
    </source>
</evidence>